<name>A0A7S4HU62_9EUKA</name>
<feature type="chain" id="PRO_5030892617" description="Protein-tyrosine sulfotransferase" evidence="1">
    <location>
        <begin position="26"/>
        <end position="491"/>
    </location>
</feature>
<keyword evidence="1" id="KW-0732">Signal</keyword>
<dbReference type="Gene3D" id="3.40.50.300">
    <property type="entry name" value="P-loop containing nucleotide triphosphate hydrolases"/>
    <property type="match status" value="1"/>
</dbReference>
<dbReference type="AlphaFoldDB" id="A0A7S4HU62"/>
<dbReference type="Pfam" id="PF13469">
    <property type="entry name" value="Sulfotransfer_3"/>
    <property type="match status" value="1"/>
</dbReference>
<gene>
    <name evidence="2" type="ORF">VSP0166_LOCUS4653</name>
</gene>
<dbReference type="InterPro" id="IPR052736">
    <property type="entry name" value="Stf3_sulfotransferase"/>
</dbReference>
<evidence type="ECO:0008006" key="3">
    <source>
        <dbReference type="Google" id="ProtNLM"/>
    </source>
</evidence>
<evidence type="ECO:0000256" key="1">
    <source>
        <dbReference type="SAM" id="SignalP"/>
    </source>
</evidence>
<sequence length="491" mass="56988">MFAPVCGLLLCCCVLFAFVVVLVHRHNDKTHICRTTGVDLDLTLLGKLINFLGSLYFRVTGKHLLRLNVKKMCDARNVEKELELLTSEWGSPSPMISADVQALTKREKLYYEQFDALINHPAGMWSPVGRIFLYATFSEQMENRRKIFQHARDQPAVLQGKGIDGRNRLLIIAGLHRSGTSLLQNLLCLDPRSRTTRTWEMMQTIPPSKNVEETMNGSRAHKLDASFDKIDLFCRKWRENFHKVHYFTAQGPEEDVIVLFDMFVIWYYSYFLHDLAPELNGMLMERKDVICRFLHLYLKVMESGYKPESHWVLKNPDSCHYLPELLDEFPEANVIVSHRHPNSVVPSWANMMLQCLHVRLYNDFSKWFPQCDVMKPANWGRACMAQSSAEAKHLLQARDEIRASSPEKEERILDISYSALTSDPIQVVREIYEHFGYEFTDEYHSLLRDYMAANPKGKHGKVSYSLDDYNLSQDIIAEEFSAYIAKYSKFF</sequence>
<evidence type="ECO:0000313" key="2">
    <source>
        <dbReference type="EMBL" id="CAE2209552.1"/>
    </source>
</evidence>
<dbReference type="PANTHER" id="PTHR36451:SF1">
    <property type="entry name" value="OMEGA-HYDROXY-BETA-DIHYDROMENAQUINONE-9 SULFOTRANSFERASE STF3"/>
    <property type="match status" value="1"/>
</dbReference>
<dbReference type="InterPro" id="IPR027417">
    <property type="entry name" value="P-loop_NTPase"/>
</dbReference>
<dbReference type="PANTHER" id="PTHR36451">
    <property type="entry name" value="PAPS-DEPENDENT SULFOTRANSFERASE STF3"/>
    <property type="match status" value="1"/>
</dbReference>
<accession>A0A7S4HU62</accession>
<proteinExistence type="predicted"/>
<feature type="signal peptide" evidence="1">
    <location>
        <begin position="1"/>
        <end position="25"/>
    </location>
</feature>
<dbReference type="SUPFAM" id="SSF52540">
    <property type="entry name" value="P-loop containing nucleoside triphosphate hydrolases"/>
    <property type="match status" value="1"/>
</dbReference>
<protein>
    <recommendedName>
        <fullName evidence="3">Protein-tyrosine sulfotransferase</fullName>
    </recommendedName>
</protein>
<reference evidence="2" key="1">
    <citation type="submission" date="2021-01" db="EMBL/GenBank/DDBJ databases">
        <authorList>
            <person name="Corre E."/>
            <person name="Pelletier E."/>
            <person name="Niang G."/>
            <person name="Scheremetjew M."/>
            <person name="Finn R."/>
            <person name="Kale V."/>
            <person name="Holt S."/>
            <person name="Cochrane G."/>
            <person name="Meng A."/>
            <person name="Brown T."/>
            <person name="Cohen L."/>
        </authorList>
    </citation>
    <scope>NUCLEOTIDE SEQUENCE</scope>
    <source>
        <strain evidence="2">DIVA3 518/3/11/1/6</strain>
    </source>
</reference>
<organism evidence="2">
    <name type="scientific">Vannella robusta</name>
    <dbReference type="NCBI Taxonomy" id="1487602"/>
    <lineage>
        <taxon>Eukaryota</taxon>
        <taxon>Amoebozoa</taxon>
        <taxon>Discosea</taxon>
        <taxon>Flabellinia</taxon>
        <taxon>Vannellidae</taxon>
        <taxon>Vannella</taxon>
    </lineage>
</organism>
<dbReference type="EMBL" id="HBKP01006469">
    <property type="protein sequence ID" value="CAE2209552.1"/>
    <property type="molecule type" value="Transcribed_RNA"/>
</dbReference>